<evidence type="ECO:0000313" key="3">
    <source>
        <dbReference type="Proteomes" id="UP001519293"/>
    </source>
</evidence>
<feature type="transmembrane region" description="Helical" evidence="1">
    <location>
        <begin position="15"/>
        <end position="34"/>
    </location>
</feature>
<proteinExistence type="predicted"/>
<dbReference type="Proteomes" id="UP001519293">
    <property type="component" value="Unassembled WGS sequence"/>
</dbReference>
<feature type="transmembrane region" description="Helical" evidence="1">
    <location>
        <begin position="46"/>
        <end position="72"/>
    </location>
</feature>
<sequence length="75" mass="8948">MMSWGQIREKGKQRFVLTSSLVLSIPLVLDYYLIKFLIKSFRNEMVVIELFIVWIICLIIGFIFSLYCWGIMENH</sequence>
<keyword evidence="1" id="KW-0812">Transmembrane</keyword>
<reference evidence="2 3" key="1">
    <citation type="submission" date="2021-03" db="EMBL/GenBank/DDBJ databases">
        <title>Genomic Encyclopedia of Type Strains, Phase IV (KMG-IV): sequencing the most valuable type-strain genomes for metagenomic binning, comparative biology and taxonomic classification.</title>
        <authorList>
            <person name="Goeker M."/>
        </authorList>
    </citation>
    <scope>NUCLEOTIDE SEQUENCE [LARGE SCALE GENOMIC DNA]</scope>
    <source>
        <strain evidence="2 3">DSM 26675</strain>
    </source>
</reference>
<name>A0ABS4RHP4_9BACI</name>
<dbReference type="EMBL" id="JAGIKZ010000020">
    <property type="protein sequence ID" value="MBP2242427.1"/>
    <property type="molecule type" value="Genomic_DNA"/>
</dbReference>
<organism evidence="2 3">
    <name type="scientific">Cytobacillus eiseniae</name>
    <dbReference type="NCBI Taxonomy" id="762947"/>
    <lineage>
        <taxon>Bacteria</taxon>
        <taxon>Bacillati</taxon>
        <taxon>Bacillota</taxon>
        <taxon>Bacilli</taxon>
        <taxon>Bacillales</taxon>
        <taxon>Bacillaceae</taxon>
        <taxon>Cytobacillus</taxon>
    </lineage>
</organism>
<accession>A0ABS4RHP4</accession>
<evidence type="ECO:0000313" key="2">
    <source>
        <dbReference type="EMBL" id="MBP2242427.1"/>
    </source>
</evidence>
<keyword evidence="3" id="KW-1185">Reference proteome</keyword>
<gene>
    <name evidence="2" type="ORF">J2Z40_003001</name>
</gene>
<keyword evidence="1" id="KW-1133">Transmembrane helix</keyword>
<evidence type="ECO:0000256" key="1">
    <source>
        <dbReference type="SAM" id="Phobius"/>
    </source>
</evidence>
<dbReference type="RefSeq" id="WP_066400312.1">
    <property type="nucleotide sequence ID" value="NZ_JAGIKZ010000020.1"/>
</dbReference>
<protein>
    <submittedName>
        <fullName evidence="2">Uncharacterized protein</fullName>
    </submittedName>
</protein>
<keyword evidence="1" id="KW-0472">Membrane</keyword>
<comment type="caution">
    <text evidence="2">The sequence shown here is derived from an EMBL/GenBank/DDBJ whole genome shotgun (WGS) entry which is preliminary data.</text>
</comment>